<dbReference type="InterPro" id="IPR013103">
    <property type="entry name" value="RVT_2"/>
</dbReference>
<evidence type="ECO:0000259" key="1">
    <source>
        <dbReference type="Pfam" id="PF07727"/>
    </source>
</evidence>
<accession>A0AAW2JNE4</accession>
<proteinExistence type="predicted"/>
<reference evidence="2" key="1">
    <citation type="submission" date="2020-06" db="EMBL/GenBank/DDBJ databases">
        <authorList>
            <person name="Li T."/>
            <person name="Hu X."/>
            <person name="Zhang T."/>
            <person name="Song X."/>
            <person name="Zhang H."/>
            <person name="Dai N."/>
            <person name="Sheng W."/>
            <person name="Hou X."/>
            <person name="Wei L."/>
        </authorList>
    </citation>
    <scope>NUCLEOTIDE SEQUENCE</scope>
    <source>
        <strain evidence="2">G02</strain>
        <tissue evidence="2">Leaf</tissue>
    </source>
</reference>
<dbReference type="AlphaFoldDB" id="A0AAW2JNE4"/>
<feature type="domain" description="Reverse transcriptase Ty1/copia-type" evidence="1">
    <location>
        <begin position="154"/>
        <end position="222"/>
    </location>
</feature>
<reference evidence="2" key="2">
    <citation type="journal article" date="2024" name="Plant">
        <title>Genomic evolution and insights into agronomic trait innovations of Sesamum species.</title>
        <authorList>
            <person name="Miao H."/>
            <person name="Wang L."/>
            <person name="Qu L."/>
            <person name="Liu H."/>
            <person name="Sun Y."/>
            <person name="Le M."/>
            <person name="Wang Q."/>
            <person name="Wei S."/>
            <person name="Zheng Y."/>
            <person name="Lin W."/>
            <person name="Duan Y."/>
            <person name="Cao H."/>
            <person name="Xiong S."/>
            <person name="Wang X."/>
            <person name="Wei L."/>
            <person name="Li C."/>
            <person name="Ma Q."/>
            <person name="Ju M."/>
            <person name="Zhao R."/>
            <person name="Li G."/>
            <person name="Mu C."/>
            <person name="Tian Q."/>
            <person name="Mei H."/>
            <person name="Zhang T."/>
            <person name="Gao T."/>
            <person name="Zhang H."/>
        </authorList>
    </citation>
    <scope>NUCLEOTIDE SEQUENCE</scope>
    <source>
        <strain evidence="2">G02</strain>
    </source>
</reference>
<gene>
    <name evidence="2" type="ORF">Sradi_6848000</name>
</gene>
<organism evidence="2">
    <name type="scientific">Sesamum radiatum</name>
    <name type="common">Black benniseed</name>
    <dbReference type="NCBI Taxonomy" id="300843"/>
    <lineage>
        <taxon>Eukaryota</taxon>
        <taxon>Viridiplantae</taxon>
        <taxon>Streptophyta</taxon>
        <taxon>Embryophyta</taxon>
        <taxon>Tracheophyta</taxon>
        <taxon>Spermatophyta</taxon>
        <taxon>Magnoliopsida</taxon>
        <taxon>eudicotyledons</taxon>
        <taxon>Gunneridae</taxon>
        <taxon>Pentapetalae</taxon>
        <taxon>asterids</taxon>
        <taxon>lamiids</taxon>
        <taxon>Lamiales</taxon>
        <taxon>Pedaliaceae</taxon>
        <taxon>Sesamum</taxon>
    </lineage>
</organism>
<evidence type="ECO:0000313" key="2">
    <source>
        <dbReference type="EMBL" id="KAL0295165.1"/>
    </source>
</evidence>
<dbReference type="Pfam" id="PF07727">
    <property type="entry name" value="RVT_2"/>
    <property type="match status" value="1"/>
</dbReference>
<name>A0AAW2JNE4_SESRA</name>
<dbReference type="EMBL" id="JACGWJ010000077">
    <property type="protein sequence ID" value="KAL0295165.1"/>
    <property type="molecule type" value="Genomic_DNA"/>
</dbReference>
<protein>
    <submittedName>
        <fullName evidence="2">Retrovirus-related Pol polyprotein from transposon RE1</fullName>
    </submittedName>
</protein>
<sequence length="223" mass="25611">MEFSLSGLLLERHNLTASLEGGTEPCWTMKSFIELPLSSWGYALETATKLLNMEPTNTMAETPYLIWHNKPASYNYLGVWGSPAYVKRLVGDKVDLRSSLCRIVAKWYTQQPRVDFEETYSPIAMAKSTQIMRATAAWYDYEIWQMDVKTAFRNRSIYGLKRASRSWNIHFDEVIWGYNFIKNNFDPCIYKKVSGSSVAFLVLYVNDILLIGNDVKILGDTKA</sequence>
<comment type="caution">
    <text evidence="2">The sequence shown here is derived from an EMBL/GenBank/DDBJ whole genome shotgun (WGS) entry which is preliminary data.</text>
</comment>